<name>A0A4R1Q0K8_9FIRM</name>
<dbReference type="PANTHER" id="PTHR42722">
    <property type="entry name" value="LEUCINE DEHYDROGENASE"/>
    <property type="match status" value="1"/>
</dbReference>
<dbReference type="InterPro" id="IPR046346">
    <property type="entry name" value="Aminoacid_DH-like_N_sf"/>
</dbReference>
<dbReference type="Gene3D" id="3.40.50.720">
    <property type="entry name" value="NAD(P)-binding Rossmann-like Domain"/>
    <property type="match status" value="1"/>
</dbReference>
<comment type="similarity">
    <text evidence="1 6">Belongs to the Glu/Leu/Phe/Val dehydrogenases family.</text>
</comment>
<keyword evidence="5" id="KW-0547">Nucleotide-binding</keyword>
<evidence type="ECO:0000256" key="1">
    <source>
        <dbReference type="ARBA" id="ARBA00006382"/>
    </source>
</evidence>
<dbReference type="PANTHER" id="PTHR42722:SF1">
    <property type="entry name" value="VALINE DEHYDROGENASE"/>
    <property type="match status" value="1"/>
</dbReference>
<dbReference type="Gene3D" id="3.40.50.10860">
    <property type="entry name" value="Leucine Dehydrogenase, chain A, domain 1"/>
    <property type="match status" value="1"/>
</dbReference>
<dbReference type="RefSeq" id="WP_132078566.1">
    <property type="nucleotide sequence ID" value="NZ_DAMAKO010000003.1"/>
</dbReference>
<dbReference type="PIRSF" id="PIRSF000188">
    <property type="entry name" value="Phe_leu_dh"/>
    <property type="match status" value="1"/>
</dbReference>
<dbReference type="Pfam" id="PF00208">
    <property type="entry name" value="ELFV_dehydrog"/>
    <property type="match status" value="1"/>
</dbReference>
<dbReference type="Pfam" id="PF02812">
    <property type="entry name" value="ELFV_dehydrog_N"/>
    <property type="match status" value="1"/>
</dbReference>
<dbReference type="GO" id="GO:0000166">
    <property type="term" value="F:nucleotide binding"/>
    <property type="evidence" value="ECO:0007669"/>
    <property type="project" value="UniProtKB-KW"/>
</dbReference>
<evidence type="ECO:0000256" key="2">
    <source>
        <dbReference type="ARBA" id="ARBA00023002"/>
    </source>
</evidence>
<dbReference type="EMBL" id="SLUI01000005">
    <property type="protein sequence ID" value="TCL37666.1"/>
    <property type="molecule type" value="Genomic_DNA"/>
</dbReference>
<dbReference type="CDD" id="cd01075">
    <property type="entry name" value="NAD_bind_Leu_Phe_Val_DH"/>
    <property type="match status" value="1"/>
</dbReference>
<dbReference type="SUPFAM" id="SSF53223">
    <property type="entry name" value="Aminoacid dehydrogenase-like, N-terminal domain"/>
    <property type="match status" value="1"/>
</dbReference>
<evidence type="ECO:0000256" key="4">
    <source>
        <dbReference type="PIRSR" id="PIRSR000188-1"/>
    </source>
</evidence>
<dbReference type="SUPFAM" id="SSF51735">
    <property type="entry name" value="NAD(P)-binding Rossmann-fold domains"/>
    <property type="match status" value="1"/>
</dbReference>
<dbReference type="InterPro" id="IPR016211">
    <property type="entry name" value="Glu/Phe/Leu/Val/Trp_DH_bac/arc"/>
</dbReference>
<evidence type="ECO:0000259" key="7">
    <source>
        <dbReference type="SMART" id="SM00839"/>
    </source>
</evidence>
<feature type="binding site" evidence="5">
    <location>
        <begin position="175"/>
        <end position="180"/>
    </location>
    <ligand>
        <name>NAD(+)</name>
        <dbReference type="ChEBI" id="CHEBI:57540"/>
    </ligand>
</feature>
<feature type="domain" description="Glutamate/phenylalanine/leucine/valine/L-tryptophan dehydrogenase C-terminal" evidence="7">
    <location>
        <begin position="139"/>
        <end position="348"/>
    </location>
</feature>
<evidence type="ECO:0000313" key="8">
    <source>
        <dbReference type="EMBL" id="TCL37666.1"/>
    </source>
</evidence>
<dbReference type="GO" id="GO:0016639">
    <property type="term" value="F:oxidoreductase activity, acting on the CH-NH2 group of donors, NAD or NADP as acceptor"/>
    <property type="evidence" value="ECO:0007669"/>
    <property type="project" value="InterPro"/>
</dbReference>
<dbReference type="InterPro" id="IPR006096">
    <property type="entry name" value="Glu/Leu/Phe/Val/Trp_DH_C"/>
</dbReference>
<dbReference type="SMART" id="SM00839">
    <property type="entry name" value="ELFV_dehydrog"/>
    <property type="match status" value="1"/>
</dbReference>
<dbReference type="InterPro" id="IPR006095">
    <property type="entry name" value="Glu/Leu/Phe/Val/Trp_DH"/>
</dbReference>
<comment type="caution">
    <text evidence="8">The sequence shown here is derived from an EMBL/GenBank/DDBJ whole genome shotgun (WGS) entry which is preliminary data.</text>
</comment>
<sequence length="352" mass="38097">MEIFQRMEQHGYEQLVFCHDPASGLKAIICIHDTTLGPALGGTRMWNYECEADAINDVVRLARGMSYKNAAAGLNIGGGKAVIIGNSKTDKSEALFRAFGRFVQSLNGRYITAEDVGTAVEDMEYIRLETSHVAGRGIADPSPVTAYGTWKGIKACAAEAWGSDSLRGKIIAVQGLGHVGYTLCKHLHEEGANLIVTDICEENVRRVVSEFGAEAVGANEIYGVHCDIFAPCALGAIINDETLPLLKCRVIAGAANNQLKETRHGDILQTRGILYAPDFIINAGGVINVADELQEGGYNRERALKKVSGIYHTIEKVIAIAKRENIPTYKAADLLAEERIALIGKVKKTMLP</sequence>
<evidence type="ECO:0000256" key="3">
    <source>
        <dbReference type="ARBA" id="ARBA00023027"/>
    </source>
</evidence>
<accession>A0A4R1Q0K8</accession>
<dbReference type="FunFam" id="3.40.50.10860:FF:000010">
    <property type="entry name" value="Leucine dehydrogenase"/>
    <property type="match status" value="1"/>
</dbReference>
<reference evidence="8 9" key="1">
    <citation type="submission" date="2019-03" db="EMBL/GenBank/DDBJ databases">
        <title>Genomic Encyclopedia of Type Strains, Phase IV (KMG-IV): sequencing the most valuable type-strain genomes for metagenomic binning, comparative biology and taxonomic classification.</title>
        <authorList>
            <person name="Goeker M."/>
        </authorList>
    </citation>
    <scope>NUCLEOTIDE SEQUENCE [LARGE SCALE GENOMIC DNA]</scope>
    <source>
        <strain evidence="8 9">DSM 15969</strain>
    </source>
</reference>
<organism evidence="8 9">
    <name type="scientific">Anaerospora hongkongensis</name>
    <dbReference type="NCBI Taxonomy" id="244830"/>
    <lineage>
        <taxon>Bacteria</taxon>
        <taxon>Bacillati</taxon>
        <taxon>Bacillota</taxon>
        <taxon>Negativicutes</taxon>
        <taxon>Selenomonadales</taxon>
        <taxon>Sporomusaceae</taxon>
        <taxon>Anaerospora</taxon>
    </lineage>
</organism>
<feature type="active site" description="Proton donor/acceptor" evidence="4">
    <location>
        <position position="80"/>
    </location>
</feature>
<dbReference type="OrthoDB" id="9803297at2"/>
<dbReference type="InterPro" id="IPR006097">
    <property type="entry name" value="Glu/Leu/Phe/Val/Trp_DH_dimer"/>
</dbReference>
<dbReference type="InterPro" id="IPR036291">
    <property type="entry name" value="NAD(P)-bd_dom_sf"/>
</dbReference>
<keyword evidence="3 5" id="KW-0520">NAD</keyword>
<evidence type="ECO:0000256" key="6">
    <source>
        <dbReference type="RuleBase" id="RU004417"/>
    </source>
</evidence>
<keyword evidence="2 6" id="KW-0560">Oxidoreductase</keyword>
<dbReference type="PRINTS" id="PR00082">
    <property type="entry name" value="GLFDHDRGNASE"/>
</dbReference>
<evidence type="ECO:0000256" key="5">
    <source>
        <dbReference type="PIRSR" id="PIRSR000188-2"/>
    </source>
</evidence>
<keyword evidence="9" id="KW-1185">Reference proteome</keyword>
<protein>
    <submittedName>
        <fullName evidence="8">Leucine dehydrogenase</fullName>
    </submittedName>
</protein>
<dbReference type="Proteomes" id="UP000295063">
    <property type="component" value="Unassembled WGS sequence"/>
</dbReference>
<gene>
    <name evidence="8" type="ORF">EV210_105100</name>
</gene>
<evidence type="ECO:0000313" key="9">
    <source>
        <dbReference type="Proteomes" id="UP000295063"/>
    </source>
</evidence>
<dbReference type="GO" id="GO:0006520">
    <property type="term" value="P:amino acid metabolic process"/>
    <property type="evidence" value="ECO:0007669"/>
    <property type="project" value="InterPro"/>
</dbReference>
<dbReference type="AlphaFoldDB" id="A0A4R1Q0K8"/>
<proteinExistence type="inferred from homology"/>